<evidence type="ECO:0000256" key="2">
    <source>
        <dbReference type="ARBA" id="ARBA00023125"/>
    </source>
</evidence>
<reference evidence="5" key="1">
    <citation type="submission" date="2022-06" db="EMBL/GenBank/DDBJ databases">
        <title>Genomic Encyclopedia of Archaeal and Bacterial Type Strains, Phase II (KMG-II): from individual species to whole genera.</title>
        <authorList>
            <person name="Goeker M."/>
        </authorList>
    </citation>
    <scope>NUCLEOTIDE SEQUENCE</scope>
    <source>
        <strain evidence="5">DSM 43935</strain>
    </source>
</reference>
<dbReference type="GO" id="GO:0000160">
    <property type="term" value="P:phosphorelay signal transduction system"/>
    <property type="evidence" value="ECO:0007669"/>
    <property type="project" value="InterPro"/>
</dbReference>
<dbReference type="Gene3D" id="3.40.50.300">
    <property type="entry name" value="P-loop containing nucleotide triphosphate hydrolases"/>
    <property type="match status" value="1"/>
</dbReference>
<dbReference type="InterPro" id="IPR016032">
    <property type="entry name" value="Sig_transdc_resp-reg_C-effctor"/>
</dbReference>
<accession>A0AAE3GA52</accession>
<evidence type="ECO:0000313" key="6">
    <source>
        <dbReference type="Proteomes" id="UP001206128"/>
    </source>
</evidence>
<dbReference type="SUPFAM" id="SSF52540">
    <property type="entry name" value="P-loop containing nucleoside triphosphate hydrolases"/>
    <property type="match status" value="1"/>
</dbReference>
<keyword evidence="2 3" id="KW-0238">DNA-binding</keyword>
<dbReference type="Pfam" id="PF00486">
    <property type="entry name" value="Trans_reg_C"/>
    <property type="match status" value="1"/>
</dbReference>
<dbReference type="PANTHER" id="PTHR47691">
    <property type="entry name" value="REGULATOR-RELATED"/>
    <property type="match status" value="1"/>
</dbReference>
<dbReference type="CDD" id="cd15831">
    <property type="entry name" value="BTAD"/>
    <property type="match status" value="1"/>
</dbReference>
<dbReference type="SMART" id="SM01043">
    <property type="entry name" value="BTAD"/>
    <property type="match status" value="1"/>
</dbReference>
<feature type="DNA-binding region" description="OmpR/PhoB-type" evidence="3">
    <location>
        <begin position="1"/>
        <end position="100"/>
    </location>
</feature>
<dbReference type="GO" id="GO:0006355">
    <property type="term" value="P:regulation of DNA-templated transcription"/>
    <property type="evidence" value="ECO:0007669"/>
    <property type="project" value="InterPro"/>
</dbReference>
<dbReference type="Gene3D" id="1.25.40.10">
    <property type="entry name" value="Tetratricopeptide repeat domain"/>
    <property type="match status" value="2"/>
</dbReference>
<dbReference type="AlphaFoldDB" id="A0AAE3GA52"/>
<feature type="domain" description="OmpR/PhoB-type" evidence="4">
    <location>
        <begin position="1"/>
        <end position="100"/>
    </location>
</feature>
<name>A0AAE3GA52_9PSEU</name>
<evidence type="ECO:0000256" key="1">
    <source>
        <dbReference type="ARBA" id="ARBA00005820"/>
    </source>
</evidence>
<protein>
    <submittedName>
        <fullName evidence="5">ATPase</fullName>
    </submittedName>
</protein>
<dbReference type="InterPro" id="IPR058852">
    <property type="entry name" value="HTH_77"/>
</dbReference>
<dbReference type="Gene3D" id="1.10.10.10">
    <property type="entry name" value="Winged helix-like DNA-binding domain superfamily/Winged helix DNA-binding domain"/>
    <property type="match status" value="1"/>
</dbReference>
<evidence type="ECO:0000259" key="4">
    <source>
        <dbReference type="PROSITE" id="PS51755"/>
    </source>
</evidence>
<dbReference type="InterPro" id="IPR005158">
    <property type="entry name" value="BTAD"/>
</dbReference>
<dbReference type="InterPro" id="IPR001867">
    <property type="entry name" value="OmpR/PhoB-type_DNA-bd"/>
</dbReference>
<dbReference type="EMBL" id="JAMTCK010000001">
    <property type="protein sequence ID" value="MCP2163542.1"/>
    <property type="molecule type" value="Genomic_DNA"/>
</dbReference>
<dbReference type="SUPFAM" id="SSF46894">
    <property type="entry name" value="C-terminal effector domain of the bipartite response regulators"/>
    <property type="match status" value="1"/>
</dbReference>
<comment type="caution">
    <text evidence="5">The sequence shown here is derived from an EMBL/GenBank/DDBJ whole genome shotgun (WGS) entry which is preliminary data.</text>
</comment>
<organism evidence="5 6">
    <name type="scientific">Goodfellowiella coeruleoviolacea</name>
    <dbReference type="NCBI Taxonomy" id="334858"/>
    <lineage>
        <taxon>Bacteria</taxon>
        <taxon>Bacillati</taxon>
        <taxon>Actinomycetota</taxon>
        <taxon>Actinomycetes</taxon>
        <taxon>Pseudonocardiales</taxon>
        <taxon>Pseudonocardiaceae</taxon>
        <taxon>Goodfellowiella</taxon>
    </lineage>
</organism>
<sequence length="1069" mass="112393">MRICGVFFGILGAVEVRRADGDPVAVGGPRLRALVALLALNAGRVVAVDALVDGLYGERPPAGAAHALQSQVSRLRRGLRGGAGTAGVLEFHPAGYRLAVDPDAVDAHRFARLAEQGRRALAGGDPHQAGALLRQALRLWRGPALADVAAAPFAPAQITRLEQAWLAAAEDRVEAELAVGEHLAVLPELHQLVAEHPLRERLRGQLMRALAAAGRRAEAFAVFEDARQALAEEFGVDPSADLAGVHLALLRAEPATPPSPPAPPPPPTGAVRGLPAEFTSFVGRTADLARVGALLRRSRLVTLTGPGGAGKTRLAVRAGEQAAGEWPDGEVCFVELAPVTDAAEVAQTLLGALGLRSAGLLGAGDPGQPDDPVTRLVAGLAHRRLLLVLDNCEHVVAHVARLTRRLLTACPELRVLATSREALGITGESLCPVPPLPLPAPGAEAALVAAAPAVRLFADRAAAVCPDFTVHPGNAAVVSRVCAALDGLPLAIELAAARLRSLDLAEIAARLDDRFRLLSRGDRTGAARHRTLRAVVEWSWDLLDPSEQVLARRLAVFAGGASTTAVERVCGNVAPEHGGDLDGPLAGLVEKSLVEAVGGRYRMLETVRAFCAERLAAAGEEDRLRRAHAAHVLDLARTADPLLRSAAQLDWLARLDAERADLHAALRWAVRADPPLALRLVAALTWYWWLRGQRGHAAPLATELLAALGDDPPAELAEEYVLCALTALGGTPRPGLAGHLATARALLAARAWRFRHPHTLLLWVVAGETVDTDQVDWPAMFDADAWAHAFVRMGTGLQLLLDGRLADAERELVAALDSFRSVGDRWGIANALDQLAGITRWRGDRDRFFALVAEAIELIELIGVTEDTAELLCRRADGLLDGGEVGAARADYERAAELARRAGATHMAADAHRGLGEIARLRGDHTEADRLHRMALAECAGESVTALAARSRVCTALGRLAEVDRDGTAARRWHGQALAAALHHRNLPAVAAAVEGMAGAAVAEGDGERAALLVGAAARLRGAPASGADVASTAARGRDLIGSPAWAAAVDRGRALSAAQALELACAQW</sequence>
<dbReference type="Pfam" id="PF03704">
    <property type="entry name" value="BTAD"/>
    <property type="match status" value="1"/>
</dbReference>
<keyword evidence="6" id="KW-1185">Reference proteome</keyword>
<dbReference type="SUPFAM" id="SSF48452">
    <property type="entry name" value="TPR-like"/>
    <property type="match status" value="2"/>
</dbReference>
<dbReference type="GO" id="GO:0003677">
    <property type="term" value="F:DNA binding"/>
    <property type="evidence" value="ECO:0007669"/>
    <property type="project" value="UniProtKB-UniRule"/>
</dbReference>
<dbReference type="PRINTS" id="PR00364">
    <property type="entry name" value="DISEASERSIST"/>
</dbReference>
<comment type="similarity">
    <text evidence="1">Belongs to the AfsR/DnrI/RedD regulatory family.</text>
</comment>
<dbReference type="PANTHER" id="PTHR47691:SF3">
    <property type="entry name" value="HTH-TYPE TRANSCRIPTIONAL REGULATOR RV0890C-RELATED"/>
    <property type="match status" value="1"/>
</dbReference>
<gene>
    <name evidence="5" type="ORF">LX83_000382</name>
</gene>
<evidence type="ECO:0000313" key="5">
    <source>
        <dbReference type="EMBL" id="MCP2163542.1"/>
    </source>
</evidence>
<dbReference type="InterPro" id="IPR027417">
    <property type="entry name" value="P-loop_NTPase"/>
</dbReference>
<dbReference type="Pfam" id="PF25872">
    <property type="entry name" value="HTH_77"/>
    <property type="match status" value="1"/>
</dbReference>
<dbReference type="InterPro" id="IPR011990">
    <property type="entry name" value="TPR-like_helical_dom_sf"/>
</dbReference>
<dbReference type="InterPro" id="IPR049945">
    <property type="entry name" value="AAA_22"/>
</dbReference>
<dbReference type="SMART" id="SM00862">
    <property type="entry name" value="Trans_reg_C"/>
    <property type="match status" value="1"/>
</dbReference>
<evidence type="ECO:0000256" key="3">
    <source>
        <dbReference type="PROSITE-ProRule" id="PRU01091"/>
    </source>
</evidence>
<dbReference type="Pfam" id="PF13401">
    <property type="entry name" value="AAA_22"/>
    <property type="match status" value="1"/>
</dbReference>
<dbReference type="PROSITE" id="PS51755">
    <property type="entry name" value="OMPR_PHOB"/>
    <property type="match status" value="1"/>
</dbReference>
<dbReference type="InterPro" id="IPR036388">
    <property type="entry name" value="WH-like_DNA-bd_sf"/>
</dbReference>
<proteinExistence type="inferred from homology"/>
<dbReference type="GO" id="GO:0016887">
    <property type="term" value="F:ATP hydrolysis activity"/>
    <property type="evidence" value="ECO:0007669"/>
    <property type="project" value="InterPro"/>
</dbReference>
<dbReference type="Proteomes" id="UP001206128">
    <property type="component" value="Unassembled WGS sequence"/>
</dbReference>